<dbReference type="EMBL" id="CP003364">
    <property type="protein sequence ID" value="AGA26841.1"/>
    <property type="molecule type" value="Genomic_DNA"/>
</dbReference>
<proteinExistence type="predicted"/>
<dbReference type="STRING" id="886293.Sinac_2534"/>
<name>L0DDV4_SINAD</name>
<protein>
    <submittedName>
        <fullName evidence="3">Putative periplasmic or secreted lipoprotein</fullName>
    </submittedName>
</protein>
<dbReference type="Pfam" id="PF04972">
    <property type="entry name" value="BON"/>
    <property type="match status" value="1"/>
</dbReference>
<dbReference type="HOGENOM" id="CLU_1843774_0_0_0"/>
<dbReference type="RefSeq" id="WP_015245993.1">
    <property type="nucleotide sequence ID" value="NC_019892.1"/>
</dbReference>
<evidence type="ECO:0000256" key="1">
    <source>
        <dbReference type="SAM" id="MobiDB-lite"/>
    </source>
</evidence>
<reference evidence="3 4" key="1">
    <citation type="submission" date="2012-02" db="EMBL/GenBank/DDBJ databases">
        <title>Complete sequence of chromosome of Singulisphaera acidiphila DSM 18658.</title>
        <authorList>
            <consortium name="US DOE Joint Genome Institute (JGI-PGF)"/>
            <person name="Lucas S."/>
            <person name="Copeland A."/>
            <person name="Lapidus A."/>
            <person name="Glavina del Rio T."/>
            <person name="Dalin E."/>
            <person name="Tice H."/>
            <person name="Bruce D."/>
            <person name="Goodwin L."/>
            <person name="Pitluck S."/>
            <person name="Peters L."/>
            <person name="Ovchinnikova G."/>
            <person name="Chertkov O."/>
            <person name="Kyrpides N."/>
            <person name="Mavromatis K."/>
            <person name="Ivanova N."/>
            <person name="Brettin T."/>
            <person name="Detter J.C."/>
            <person name="Han C."/>
            <person name="Larimer F."/>
            <person name="Land M."/>
            <person name="Hauser L."/>
            <person name="Markowitz V."/>
            <person name="Cheng J.-F."/>
            <person name="Hugenholtz P."/>
            <person name="Woyke T."/>
            <person name="Wu D."/>
            <person name="Tindall B."/>
            <person name="Pomrenke H."/>
            <person name="Brambilla E."/>
            <person name="Klenk H.-P."/>
            <person name="Eisen J.A."/>
        </authorList>
    </citation>
    <scope>NUCLEOTIDE SEQUENCE [LARGE SCALE GENOMIC DNA]</scope>
    <source>
        <strain evidence="4">ATCC BAA-1392 / DSM 18658 / VKM B-2454 / MOB10</strain>
    </source>
</reference>
<sequence length="139" mass="14831">MTVSLTHTHDREILALPGVSLGAGLSLEVERRLRGSGYLALRGVSYEVCAGIVRLRGCLPTYYLKQVAQAIVSEIDDVDQIINQIEIVAPAGRSPLGREGNGEETMGVTGSNPCERGLPSWEGPSPSTHPEGSGEQCWS</sequence>
<feature type="compositionally biased region" description="Polar residues" evidence="1">
    <location>
        <begin position="125"/>
        <end position="139"/>
    </location>
</feature>
<keyword evidence="4" id="KW-1185">Reference proteome</keyword>
<dbReference type="KEGG" id="saci:Sinac_2534"/>
<dbReference type="AlphaFoldDB" id="L0DDV4"/>
<feature type="domain" description="BON" evidence="2">
    <location>
        <begin position="28"/>
        <end position="88"/>
    </location>
</feature>
<keyword evidence="3" id="KW-0449">Lipoprotein</keyword>
<evidence type="ECO:0000259" key="2">
    <source>
        <dbReference type="Pfam" id="PF04972"/>
    </source>
</evidence>
<dbReference type="OrthoDB" id="291621at2"/>
<dbReference type="Gene3D" id="3.30.1340.30">
    <property type="match status" value="1"/>
</dbReference>
<evidence type="ECO:0000313" key="3">
    <source>
        <dbReference type="EMBL" id="AGA26841.1"/>
    </source>
</evidence>
<accession>L0DDV4</accession>
<dbReference type="InterPro" id="IPR007055">
    <property type="entry name" value="BON_dom"/>
</dbReference>
<evidence type="ECO:0000313" key="4">
    <source>
        <dbReference type="Proteomes" id="UP000010798"/>
    </source>
</evidence>
<organism evidence="3 4">
    <name type="scientific">Singulisphaera acidiphila (strain ATCC BAA-1392 / DSM 18658 / VKM B-2454 / MOB10)</name>
    <dbReference type="NCBI Taxonomy" id="886293"/>
    <lineage>
        <taxon>Bacteria</taxon>
        <taxon>Pseudomonadati</taxon>
        <taxon>Planctomycetota</taxon>
        <taxon>Planctomycetia</taxon>
        <taxon>Isosphaerales</taxon>
        <taxon>Isosphaeraceae</taxon>
        <taxon>Singulisphaera</taxon>
    </lineage>
</organism>
<dbReference type="Proteomes" id="UP000010798">
    <property type="component" value="Chromosome"/>
</dbReference>
<feature type="region of interest" description="Disordered" evidence="1">
    <location>
        <begin position="92"/>
        <end position="139"/>
    </location>
</feature>
<gene>
    <name evidence="3" type="ordered locus">Sinac_2534</name>
</gene>